<feature type="region of interest" description="Disordered" evidence="1">
    <location>
        <begin position="174"/>
        <end position="236"/>
    </location>
</feature>
<keyword evidence="3" id="KW-1185">Reference proteome</keyword>
<evidence type="ECO:0000313" key="3">
    <source>
        <dbReference type="Proteomes" id="UP001432322"/>
    </source>
</evidence>
<evidence type="ECO:0000256" key="1">
    <source>
        <dbReference type="SAM" id="MobiDB-lite"/>
    </source>
</evidence>
<comment type="caution">
    <text evidence="2">The sequence shown here is derived from an EMBL/GenBank/DDBJ whole genome shotgun (WGS) entry which is preliminary data.</text>
</comment>
<protein>
    <recommendedName>
        <fullName evidence="4">Nucleoporin GLE1</fullName>
    </recommendedName>
</protein>
<dbReference type="AlphaFoldDB" id="A0AAV5VWF3"/>
<feature type="compositionally biased region" description="Basic and acidic residues" evidence="1">
    <location>
        <begin position="151"/>
        <end position="165"/>
    </location>
</feature>
<dbReference type="Proteomes" id="UP001432322">
    <property type="component" value="Unassembled WGS sequence"/>
</dbReference>
<feature type="compositionally biased region" description="Basic and acidic residues" evidence="1">
    <location>
        <begin position="174"/>
        <end position="198"/>
    </location>
</feature>
<dbReference type="InterPro" id="IPR038506">
    <property type="entry name" value="GLE1-like_sf"/>
</dbReference>
<evidence type="ECO:0000313" key="2">
    <source>
        <dbReference type="EMBL" id="GMT23861.1"/>
    </source>
</evidence>
<feature type="region of interest" description="Disordered" evidence="1">
    <location>
        <begin position="146"/>
        <end position="165"/>
    </location>
</feature>
<name>A0AAV5VWF3_9BILA</name>
<feature type="compositionally biased region" description="Low complexity" evidence="1">
    <location>
        <begin position="199"/>
        <end position="214"/>
    </location>
</feature>
<feature type="non-terminal residue" evidence="2">
    <location>
        <position position="1"/>
    </location>
</feature>
<accession>A0AAV5VWF3</accession>
<sequence>SFGLSGEDEYASTAELIVSPSSAFSCKSIRHVNEVQQLQKSLLVDRERRSRQFDGKLAEHKAKFSPKVRDVNILEKSMNSVTIDPTTLPKASPTVSKPKLISSTPLPVSKTNFSFSNPSTSILSPIPNIENIPRFRDSLATPLFKGTDASKTARTETKEVPTAKKIDDGLAKTKLDSVKEERGEESKPTSLLIDDRRPTSTSVTPTSTRPSSPSENPVVEGRVEKENTSPPPSEWSLSNVYYSEEMMELKSFLDDARMFESRSGITTRSLIKRSILEKVTVTSKRHATTEEIYSTSDFFSRLLSMEEVQGFNKETFRLREKMSVHYAMTLVVEHYLGLLERDSSLADTICSVLYSVSTHCRSFAIFLSTSLLSKSAFLDMDKSKCSDVVSGMTTDSQSMQDVMAREKAVCSLFYGLHSSSSKKPIKDSPFPLSSIWRIVGCTLNRAPILLATPFSLTELLKACGTELQSRYGIQMEKMTSLIQDKLIPQLEQDLEKNQESRKAGNAAFISALRSTIDLLIIS</sequence>
<evidence type="ECO:0008006" key="4">
    <source>
        <dbReference type="Google" id="ProtNLM"/>
    </source>
</evidence>
<dbReference type="EMBL" id="BTSY01000004">
    <property type="protein sequence ID" value="GMT23861.1"/>
    <property type="molecule type" value="Genomic_DNA"/>
</dbReference>
<proteinExistence type="predicted"/>
<gene>
    <name evidence="2" type="ORF">PFISCL1PPCAC_15158</name>
</gene>
<organism evidence="2 3">
    <name type="scientific">Pristionchus fissidentatus</name>
    <dbReference type="NCBI Taxonomy" id="1538716"/>
    <lineage>
        <taxon>Eukaryota</taxon>
        <taxon>Metazoa</taxon>
        <taxon>Ecdysozoa</taxon>
        <taxon>Nematoda</taxon>
        <taxon>Chromadorea</taxon>
        <taxon>Rhabditida</taxon>
        <taxon>Rhabditina</taxon>
        <taxon>Diplogasteromorpha</taxon>
        <taxon>Diplogasteroidea</taxon>
        <taxon>Neodiplogasteridae</taxon>
        <taxon>Pristionchus</taxon>
    </lineage>
</organism>
<reference evidence="2" key="1">
    <citation type="submission" date="2023-10" db="EMBL/GenBank/DDBJ databases">
        <title>Genome assembly of Pristionchus species.</title>
        <authorList>
            <person name="Yoshida K."/>
            <person name="Sommer R.J."/>
        </authorList>
    </citation>
    <scope>NUCLEOTIDE SEQUENCE</scope>
    <source>
        <strain evidence="2">RS5133</strain>
    </source>
</reference>
<dbReference type="Gene3D" id="1.25.40.510">
    <property type="entry name" value="GLE1-like"/>
    <property type="match status" value="1"/>
</dbReference>